<dbReference type="InterPro" id="IPR051687">
    <property type="entry name" value="Peroxisomal_Beta-Oxidation"/>
</dbReference>
<sequence>MTEQDLRFDGKVALVTGAGGGLGRDYARLLAQLGARVVVSDNGASVAGDGSVGDPANQVVEEIRAAGGEAIAFTGDLSVEREARGAVEACLDGFGRIDAIVHNAGIAPGTIEIDKIPSDLFARVLGVSTFAPFWMINAAWAHMRSQGGGRIVLTSSAAIWGTANSLPYGTAKSSMIGMCRSLAKSGAEDNILTNVIIPTAATRLTDRFPQSPFMDWFRENLKTELAAPIVGFLCHDESKVNGEILTVAGGRISCVRLIETIGDIGQNATIEEVRDRMPSVLSQEEHWIPESPPWRTAKIAELLGFAGSTEDAYGYDKKT</sequence>
<comment type="caution">
    <text evidence="5">The sequence shown here is derived from an EMBL/GenBank/DDBJ whole genome shotgun (WGS) entry which is preliminary data.</text>
</comment>
<keyword evidence="6" id="KW-1185">Reference proteome</keyword>
<dbReference type="PROSITE" id="PS00061">
    <property type="entry name" value="ADH_SHORT"/>
    <property type="match status" value="1"/>
</dbReference>
<evidence type="ECO:0000256" key="3">
    <source>
        <dbReference type="RuleBase" id="RU000363"/>
    </source>
</evidence>
<dbReference type="AlphaFoldDB" id="A0A918UKX2"/>
<evidence type="ECO:0000313" key="5">
    <source>
        <dbReference type="EMBL" id="GGZ17157.1"/>
    </source>
</evidence>
<organism evidence="5 6">
    <name type="scientific">Novosphingobium colocasiae</name>
    <dbReference type="NCBI Taxonomy" id="1256513"/>
    <lineage>
        <taxon>Bacteria</taxon>
        <taxon>Pseudomonadati</taxon>
        <taxon>Pseudomonadota</taxon>
        <taxon>Alphaproteobacteria</taxon>
        <taxon>Sphingomonadales</taxon>
        <taxon>Sphingomonadaceae</taxon>
        <taxon>Novosphingobium</taxon>
    </lineage>
</organism>
<dbReference type="Pfam" id="PF00106">
    <property type="entry name" value="adh_short"/>
    <property type="match status" value="1"/>
</dbReference>
<accession>A0A918UKX2</accession>
<dbReference type="Proteomes" id="UP000648075">
    <property type="component" value="Unassembled WGS sequence"/>
</dbReference>
<dbReference type="Gene3D" id="3.40.50.720">
    <property type="entry name" value="NAD(P)-binding Rossmann-like Domain"/>
    <property type="match status" value="1"/>
</dbReference>
<dbReference type="RefSeq" id="WP_229814365.1">
    <property type="nucleotide sequence ID" value="NZ_BMZA01000033.1"/>
</dbReference>
<keyword evidence="2" id="KW-0560">Oxidoreductase</keyword>
<dbReference type="InterPro" id="IPR002347">
    <property type="entry name" value="SDR_fam"/>
</dbReference>
<dbReference type="PRINTS" id="PR00080">
    <property type="entry name" value="SDRFAMILY"/>
</dbReference>
<dbReference type="InterPro" id="IPR057326">
    <property type="entry name" value="KR_dom"/>
</dbReference>
<dbReference type="InterPro" id="IPR036291">
    <property type="entry name" value="NAD(P)-bd_dom_sf"/>
</dbReference>
<dbReference type="EMBL" id="BMZA01000033">
    <property type="protein sequence ID" value="GGZ17157.1"/>
    <property type="molecule type" value="Genomic_DNA"/>
</dbReference>
<protein>
    <submittedName>
        <fullName evidence="5">Short-chain dehydrogenase/reductase</fullName>
    </submittedName>
</protein>
<dbReference type="SMART" id="SM00822">
    <property type="entry name" value="PKS_KR"/>
    <property type="match status" value="1"/>
</dbReference>
<evidence type="ECO:0000256" key="2">
    <source>
        <dbReference type="ARBA" id="ARBA00023002"/>
    </source>
</evidence>
<reference evidence="5" key="2">
    <citation type="submission" date="2020-09" db="EMBL/GenBank/DDBJ databases">
        <authorList>
            <person name="Sun Q."/>
            <person name="Kim S."/>
        </authorList>
    </citation>
    <scope>NUCLEOTIDE SEQUENCE</scope>
    <source>
        <strain evidence="5">KCTC 32255</strain>
    </source>
</reference>
<dbReference type="GO" id="GO:0016491">
    <property type="term" value="F:oxidoreductase activity"/>
    <property type="evidence" value="ECO:0007669"/>
    <property type="project" value="UniProtKB-KW"/>
</dbReference>
<proteinExistence type="inferred from homology"/>
<dbReference type="PRINTS" id="PR00081">
    <property type="entry name" value="GDHRDH"/>
</dbReference>
<evidence type="ECO:0000259" key="4">
    <source>
        <dbReference type="SMART" id="SM00822"/>
    </source>
</evidence>
<dbReference type="PANTHER" id="PTHR45024:SF2">
    <property type="entry name" value="SCP2 DOMAIN-CONTAINING PROTEIN"/>
    <property type="match status" value="1"/>
</dbReference>
<feature type="domain" description="Ketoreductase" evidence="4">
    <location>
        <begin position="11"/>
        <end position="194"/>
    </location>
</feature>
<dbReference type="SUPFAM" id="SSF51735">
    <property type="entry name" value="NAD(P)-binding Rossmann-fold domains"/>
    <property type="match status" value="1"/>
</dbReference>
<comment type="similarity">
    <text evidence="1 3">Belongs to the short-chain dehydrogenases/reductases (SDR) family.</text>
</comment>
<dbReference type="PANTHER" id="PTHR45024">
    <property type="entry name" value="DEHYDROGENASES, SHORT CHAIN"/>
    <property type="match status" value="1"/>
</dbReference>
<evidence type="ECO:0000256" key="1">
    <source>
        <dbReference type="ARBA" id="ARBA00006484"/>
    </source>
</evidence>
<gene>
    <name evidence="5" type="ORF">GCM10011614_34630</name>
</gene>
<dbReference type="InterPro" id="IPR020904">
    <property type="entry name" value="Sc_DH/Rdtase_CS"/>
</dbReference>
<evidence type="ECO:0000313" key="6">
    <source>
        <dbReference type="Proteomes" id="UP000648075"/>
    </source>
</evidence>
<name>A0A918UKX2_9SPHN</name>
<reference evidence="5" key="1">
    <citation type="journal article" date="2014" name="Int. J. Syst. Evol. Microbiol.">
        <title>Complete genome sequence of Corynebacterium casei LMG S-19264T (=DSM 44701T), isolated from a smear-ripened cheese.</title>
        <authorList>
            <consortium name="US DOE Joint Genome Institute (JGI-PGF)"/>
            <person name="Walter F."/>
            <person name="Albersmeier A."/>
            <person name="Kalinowski J."/>
            <person name="Ruckert C."/>
        </authorList>
    </citation>
    <scope>NUCLEOTIDE SEQUENCE</scope>
    <source>
        <strain evidence="5">KCTC 32255</strain>
    </source>
</reference>